<dbReference type="GO" id="GO:0044781">
    <property type="term" value="P:bacterial-type flagellum organization"/>
    <property type="evidence" value="ECO:0007669"/>
    <property type="project" value="UniProtKB-KW"/>
</dbReference>
<dbReference type="InterPro" id="IPR012823">
    <property type="entry name" value="Flagell_FliJ"/>
</dbReference>
<keyword evidence="12" id="KW-0969">Cilium</keyword>
<evidence type="ECO:0000256" key="10">
    <source>
        <dbReference type="ARBA" id="ARBA00023225"/>
    </source>
</evidence>
<dbReference type="AlphaFoldDB" id="A0A3A9B2G1"/>
<evidence type="ECO:0000313" key="13">
    <source>
        <dbReference type="Proteomes" id="UP000280696"/>
    </source>
</evidence>
<comment type="similarity">
    <text evidence="2">Belongs to the FliJ family.</text>
</comment>
<keyword evidence="5" id="KW-1003">Cell membrane</keyword>
<evidence type="ECO:0000256" key="11">
    <source>
        <dbReference type="SAM" id="Coils"/>
    </source>
</evidence>
<dbReference type="GO" id="GO:0015031">
    <property type="term" value="P:protein transport"/>
    <property type="evidence" value="ECO:0007669"/>
    <property type="project" value="UniProtKB-KW"/>
</dbReference>
<evidence type="ECO:0000256" key="8">
    <source>
        <dbReference type="ARBA" id="ARBA00022927"/>
    </source>
</evidence>
<comment type="subcellular location">
    <subcellularLocation>
        <location evidence="1">Cell membrane</location>
        <topology evidence="1">Peripheral membrane protein</topology>
        <orientation evidence="1">Cytoplasmic side</orientation>
    </subcellularLocation>
</comment>
<evidence type="ECO:0000256" key="5">
    <source>
        <dbReference type="ARBA" id="ARBA00022475"/>
    </source>
</evidence>
<protein>
    <recommendedName>
        <fullName evidence="3">Flagellar FliJ protein</fullName>
    </recommendedName>
</protein>
<keyword evidence="9" id="KW-0472">Membrane</keyword>
<evidence type="ECO:0000256" key="4">
    <source>
        <dbReference type="ARBA" id="ARBA00022448"/>
    </source>
</evidence>
<evidence type="ECO:0000256" key="3">
    <source>
        <dbReference type="ARBA" id="ARBA00020392"/>
    </source>
</evidence>
<feature type="coiled-coil region" evidence="11">
    <location>
        <begin position="19"/>
        <end position="53"/>
    </location>
</feature>
<gene>
    <name evidence="12" type="primary">fliJ</name>
    <name evidence="12" type="ORF">D7V94_02860</name>
</gene>
<name>A0A3A9B2G1_9FIRM</name>
<keyword evidence="6" id="KW-0145">Chemotaxis</keyword>
<dbReference type="NCBIfam" id="TIGR02473">
    <property type="entry name" value="flagell_FliJ"/>
    <property type="match status" value="1"/>
</dbReference>
<comment type="caution">
    <text evidence="12">The sequence shown here is derived from an EMBL/GenBank/DDBJ whole genome shotgun (WGS) entry which is preliminary data.</text>
</comment>
<dbReference type="GO" id="GO:0006935">
    <property type="term" value="P:chemotaxis"/>
    <property type="evidence" value="ECO:0007669"/>
    <property type="project" value="UniProtKB-KW"/>
</dbReference>
<reference evidence="12 13" key="1">
    <citation type="submission" date="2018-09" db="EMBL/GenBank/DDBJ databases">
        <title>Murine metabolic-syndrome-specific gut microbial biobank.</title>
        <authorList>
            <person name="Liu C."/>
        </authorList>
    </citation>
    <scope>NUCLEOTIDE SEQUENCE [LARGE SCALE GENOMIC DNA]</scope>
    <source>
        <strain evidence="12 13">0.1xD8-82</strain>
    </source>
</reference>
<keyword evidence="8" id="KW-0653">Protein transport</keyword>
<keyword evidence="4" id="KW-0813">Transport</keyword>
<dbReference type="InterPro" id="IPR053716">
    <property type="entry name" value="Flag_assembly_chemotaxis_eff"/>
</dbReference>
<evidence type="ECO:0000313" key="12">
    <source>
        <dbReference type="EMBL" id="RKI93646.1"/>
    </source>
</evidence>
<evidence type="ECO:0000256" key="9">
    <source>
        <dbReference type="ARBA" id="ARBA00023136"/>
    </source>
</evidence>
<dbReference type="GO" id="GO:0005886">
    <property type="term" value="C:plasma membrane"/>
    <property type="evidence" value="ECO:0007669"/>
    <property type="project" value="UniProtKB-SubCell"/>
</dbReference>
<dbReference type="Gene3D" id="1.10.287.1700">
    <property type="match status" value="1"/>
</dbReference>
<sequence>MARFRYRMQSILNIKEKLEEQAKMEFAAARMHLDEEEEKLQVLFDRKESYENKGRELRKSSLKVPDILENRDAIAVMDEFIFLQKRQVKLAEDELEAARLKLQLARQETRTQERLREKAFEVFIHEENVKEAKEVDELTSYTHGRK</sequence>
<proteinExistence type="inferred from homology"/>
<accession>A0A3A9B2G1</accession>
<dbReference type="GO" id="GO:0071973">
    <property type="term" value="P:bacterial-type flagellum-dependent cell motility"/>
    <property type="evidence" value="ECO:0007669"/>
    <property type="project" value="InterPro"/>
</dbReference>
<dbReference type="Pfam" id="PF02050">
    <property type="entry name" value="FliJ"/>
    <property type="match status" value="1"/>
</dbReference>
<keyword evidence="12" id="KW-0966">Cell projection</keyword>
<dbReference type="Proteomes" id="UP000280696">
    <property type="component" value="Unassembled WGS sequence"/>
</dbReference>
<keyword evidence="11" id="KW-0175">Coiled coil</keyword>
<dbReference type="OrthoDB" id="1767518at2"/>
<organism evidence="12 13">
    <name type="scientific">Parablautia intestinalis</name>
    <dbReference type="NCBI Taxonomy" id="2320100"/>
    <lineage>
        <taxon>Bacteria</taxon>
        <taxon>Bacillati</taxon>
        <taxon>Bacillota</taxon>
        <taxon>Clostridia</taxon>
        <taxon>Lachnospirales</taxon>
        <taxon>Lachnospiraceae</taxon>
        <taxon>Parablautia</taxon>
    </lineage>
</organism>
<dbReference type="GO" id="GO:0009288">
    <property type="term" value="C:bacterial-type flagellum"/>
    <property type="evidence" value="ECO:0007669"/>
    <property type="project" value="InterPro"/>
</dbReference>
<evidence type="ECO:0000256" key="1">
    <source>
        <dbReference type="ARBA" id="ARBA00004413"/>
    </source>
</evidence>
<evidence type="ECO:0000256" key="6">
    <source>
        <dbReference type="ARBA" id="ARBA00022500"/>
    </source>
</evidence>
<keyword evidence="12" id="KW-0282">Flagellum</keyword>
<dbReference type="RefSeq" id="WP_120466584.1">
    <property type="nucleotide sequence ID" value="NZ_CATAJS010000007.1"/>
</dbReference>
<evidence type="ECO:0000256" key="2">
    <source>
        <dbReference type="ARBA" id="ARBA00010004"/>
    </source>
</evidence>
<keyword evidence="13" id="KW-1185">Reference proteome</keyword>
<evidence type="ECO:0000256" key="7">
    <source>
        <dbReference type="ARBA" id="ARBA00022795"/>
    </source>
</evidence>
<keyword evidence="7" id="KW-1005">Bacterial flagellum biogenesis</keyword>
<dbReference type="EMBL" id="RAYQ01000002">
    <property type="protein sequence ID" value="RKI93646.1"/>
    <property type="molecule type" value="Genomic_DNA"/>
</dbReference>
<keyword evidence="10" id="KW-1006">Bacterial flagellum protein export</keyword>